<evidence type="ECO:0000256" key="1">
    <source>
        <dbReference type="ARBA" id="ARBA00010873"/>
    </source>
</evidence>
<keyword evidence="5" id="KW-1185">Reference proteome</keyword>
<evidence type="ECO:0000313" key="4">
    <source>
        <dbReference type="EMBL" id="MCU6743897.1"/>
    </source>
</evidence>
<dbReference type="Proteomes" id="UP001652432">
    <property type="component" value="Unassembled WGS sequence"/>
</dbReference>
<dbReference type="InterPro" id="IPR005053">
    <property type="entry name" value="MobA_MobL"/>
</dbReference>
<feature type="domain" description="MobA/MobL protein" evidence="3">
    <location>
        <begin position="17"/>
        <end position="87"/>
    </location>
</feature>
<protein>
    <submittedName>
        <fullName evidence="4">MobA/MobL family protein</fullName>
    </submittedName>
</protein>
<proteinExistence type="inferred from homology"/>
<comment type="similarity">
    <text evidence="1">Belongs to the MobA/MobL family.</text>
</comment>
<keyword evidence="2" id="KW-0184">Conjugation</keyword>
<organism evidence="4 5">
    <name type="scientific">Suilimivivens aceti</name>
    <dbReference type="NCBI Taxonomy" id="2981774"/>
    <lineage>
        <taxon>Bacteria</taxon>
        <taxon>Bacillati</taxon>
        <taxon>Bacillota</taxon>
        <taxon>Clostridia</taxon>
        <taxon>Lachnospirales</taxon>
        <taxon>Lachnospiraceae</taxon>
        <taxon>Suilimivivens</taxon>
    </lineage>
</organism>
<name>A0ABT2T0V7_9FIRM</name>
<evidence type="ECO:0000256" key="2">
    <source>
        <dbReference type="ARBA" id="ARBA00022971"/>
    </source>
</evidence>
<evidence type="ECO:0000259" key="3">
    <source>
        <dbReference type="Pfam" id="PF03389"/>
    </source>
</evidence>
<sequence>MPCPHNEISIVQRSQQQSAVAAAAYQSGEKLFCEYDQEVKHYPEKRGIVHNEILLPENAPPEYADRNTLWNAAEAVEKQWNSQLARRW</sequence>
<dbReference type="Pfam" id="PF03389">
    <property type="entry name" value="MobA_MobL"/>
    <property type="match status" value="1"/>
</dbReference>
<evidence type="ECO:0000313" key="5">
    <source>
        <dbReference type="Proteomes" id="UP001652432"/>
    </source>
</evidence>
<dbReference type="RefSeq" id="WP_262573896.1">
    <property type="nucleotide sequence ID" value="NZ_JAOQKJ010000004.1"/>
</dbReference>
<comment type="caution">
    <text evidence="4">The sequence shown here is derived from an EMBL/GenBank/DDBJ whole genome shotgun (WGS) entry which is preliminary data.</text>
</comment>
<dbReference type="Gene3D" id="3.30.930.30">
    <property type="match status" value="1"/>
</dbReference>
<reference evidence="4 5" key="1">
    <citation type="journal article" date="2021" name="ISME Commun">
        <title>Automated analysis of genomic sequences facilitates high-throughput and comprehensive description of bacteria.</title>
        <authorList>
            <person name="Hitch T.C.A."/>
        </authorList>
    </citation>
    <scope>NUCLEOTIDE SEQUENCE [LARGE SCALE GENOMIC DNA]</scope>
    <source>
        <strain evidence="4 5">Sanger_18</strain>
    </source>
</reference>
<gene>
    <name evidence="4" type="ORF">OCV77_05215</name>
</gene>
<dbReference type="EMBL" id="JAOQKJ010000004">
    <property type="protein sequence ID" value="MCU6743897.1"/>
    <property type="molecule type" value="Genomic_DNA"/>
</dbReference>
<feature type="non-terminal residue" evidence="4">
    <location>
        <position position="88"/>
    </location>
</feature>
<accession>A0ABT2T0V7</accession>